<name>F6D8Q6_THICA</name>
<dbReference type="PANTHER" id="PTHR11236">
    <property type="entry name" value="AMINOBENZOATE/ANTHRANILATE SYNTHASE"/>
    <property type="match status" value="1"/>
</dbReference>
<keyword evidence="3" id="KW-1185">Reference proteome</keyword>
<dbReference type="SUPFAM" id="SSF56322">
    <property type="entry name" value="ADC synthase"/>
    <property type="match status" value="1"/>
</dbReference>
<protein>
    <submittedName>
        <fullName evidence="2">Anthranilate synthase</fullName>
        <ecNumber evidence="2">4.1.3.27</ecNumber>
    </submittedName>
</protein>
<dbReference type="EC" id="4.1.3.27" evidence="2"/>
<dbReference type="NCBIfam" id="NF006563">
    <property type="entry name" value="PRK09070.1"/>
    <property type="match status" value="1"/>
</dbReference>
<proteinExistence type="predicted"/>
<feature type="domain" description="Chorismate-utilising enzyme C-terminal" evidence="1">
    <location>
        <begin position="203"/>
        <end position="461"/>
    </location>
</feature>
<dbReference type="Gene3D" id="3.60.120.10">
    <property type="entry name" value="Anthranilate synthase"/>
    <property type="match status" value="1"/>
</dbReference>
<dbReference type="HOGENOM" id="CLU_006493_9_3_6"/>
<dbReference type="InterPro" id="IPR019999">
    <property type="entry name" value="Anth_synth_I-like"/>
</dbReference>
<dbReference type="InterPro" id="IPR015890">
    <property type="entry name" value="Chorismate_C"/>
</dbReference>
<dbReference type="GO" id="GO:0004049">
    <property type="term" value="F:anthranilate synthase activity"/>
    <property type="evidence" value="ECO:0007669"/>
    <property type="project" value="UniProtKB-EC"/>
</dbReference>
<dbReference type="InterPro" id="IPR005801">
    <property type="entry name" value="ADC_synthase"/>
</dbReference>
<dbReference type="Proteomes" id="UP000009232">
    <property type="component" value="Chromosome"/>
</dbReference>
<dbReference type="PANTHER" id="PTHR11236:SF9">
    <property type="entry name" value="ANTHRANILATE SYNTHASE COMPONENT 1"/>
    <property type="match status" value="1"/>
</dbReference>
<evidence type="ECO:0000259" key="1">
    <source>
        <dbReference type="Pfam" id="PF00425"/>
    </source>
</evidence>
<sequence>MIAIDLVSVGVTLVRQPWGARDLLPLHHQAPTRYRQLLESVAKTVSTSDEATALGRFDILFAYCDTPLRLDRFVDAQAFRDNFEQAWLVEQRQLSSADRELLGDWPFWGGWFCYFAYEYAGVIEPTLALTTSHLPLAWLAKAPAAIMLDHATQEVCFVAPLDQPEILAQLQADYVALGDSQADIASESLLAGNWQDWQEDPPENYCASVEKIRDYILAGDVFQVNISRLWQQTEVTFNPVDLYAQLRVHNPAPFACLVNLDDGNNQAWSIISSSPERLVRVRDGWVDTRPIAGTRKRSDSLAADQALMAELIAHPKERAEHIMLIDLERNDLGRISQPGTVEVNELMVIESYQHVHHIVSNVRGKSQPELTPLQVIEAMFPGGTITGCPKVRCMEIIAELESSPREAYTGAVGYINYDGSLDFNILIRTFIQQGQALRFRAGAGIVIESDPAAELAETRHKAKGLLRALQS</sequence>
<dbReference type="KEGG" id="tcy:Thicy_1140"/>
<dbReference type="Pfam" id="PF00425">
    <property type="entry name" value="Chorismate_bind"/>
    <property type="match status" value="1"/>
</dbReference>
<dbReference type="OrthoDB" id="9803598at2"/>
<reference evidence="2 3" key="1">
    <citation type="submission" date="2011-05" db="EMBL/GenBank/DDBJ databases">
        <title>Complete sequence of Thioalkalimicrobium cyclicum ALM1.</title>
        <authorList>
            <consortium name="US DOE Joint Genome Institute"/>
            <person name="Lucas S."/>
            <person name="Han J."/>
            <person name="Lapidus A."/>
            <person name="Cheng J.-F."/>
            <person name="Goodwin L."/>
            <person name="Pitluck S."/>
            <person name="Peters L."/>
            <person name="Mikhailova N."/>
            <person name="Davenport K."/>
            <person name="Han C."/>
            <person name="Tapia R."/>
            <person name="Land M."/>
            <person name="Hauser L."/>
            <person name="Kyrpides N."/>
            <person name="Ivanova N."/>
            <person name="Pagani I."/>
            <person name="Kappler U."/>
            <person name="Woyke T."/>
        </authorList>
    </citation>
    <scope>NUCLEOTIDE SEQUENCE [LARGE SCALE GENOMIC DNA]</scope>
    <source>
        <strain evidence="3">DSM 14477 / JCM 11371 / ALM1</strain>
    </source>
</reference>
<dbReference type="PRINTS" id="PR00095">
    <property type="entry name" value="ANTSNTHASEI"/>
</dbReference>
<dbReference type="GO" id="GO:0000162">
    <property type="term" value="P:L-tryptophan biosynthetic process"/>
    <property type="evidence" value="ECO:0007669"/>
    <property type="project" value="TreeGrafter"/>
</dbReference>
<evidence type="ECO:0000313" key="3">
    <source>
        <dbReference type="Proteomes" id="UP000009232"/>
    </source>
</evidence>
<dbReference type="STRING" id="717773.Thicy_1140"/>
<dbReference type="EMBL" id="CP002776">
    <property type="protein sequence ID" value="AEG31907.1"/>
    <property type="molecule type" value="Genomic_DNA"/>
</dbReference>
<dbReference type="eggNOG" id="COG0147">
    <property type="taxonomic scope" value="Bacteria"/>
</dbReference>
<accession>F6D8Q6</accession>
<evidence type="ECO:0000313" key="2">
    <source>
        <dbReference type="EMBL" id="AEG31907.1"/>
    </source>
</evidence>
<gene>
    <name evidence="2" type="ordered locus">Thicy_1140</name>
</gene>
<organism evidence="2 3">
    <name type="scientific">Thiomicrospira cyclica (strain DSM 14477 / JCM 11371 / ALM1)</name>
    <name type="common">Thioalkalimicrobium cyclicum</name>
    <dbReference type="NCBI Taxonomy" id="717773"/>
    <lineage>
        <taxon>Bacteria</taxon>
        <taxon>Pseudomonadati</taxon>
        <taxon>Pseudomonadota</taxon>
        <taxon>Gammaproteobacteria</taxon>
        <taxon>Thiotrichales</taxon>
        <taxon>Piscirickettsiaceae</taxon>
        <taxon>Thiomicrospira</taxon>
    </lineage>
</organism>
<keyword evidence="2" id="KW-0456">Lyase</keyword>
<dbReference type="AlphaFoldDB" id="F6D8Q6"/>